<dbReference type="NCBIfam" id="NF041911">
    <property type="entry name" value="HVO_0649"/>
    <property type="match status" value="1"/>
</dbReference>
<reference evidence="1" key="1">
    <citation type="submission" date="2021-06" db="EMBL/GenBank/DDBJ databases">
        <title>New haloarchaea isolates fom saline soil.</title>
        <authorList>
            <person name="Duran-Viseras A."/>
            <person name="Sanchez-Porro C.S."/>
            <person name="Ventosa A."/>
        </authorList>
    </citation>
    <scope>NUCLEOTIDE SEQUENCE</scope>
    <source>
        <strain evidence="1">JCM 18369</strain>
    </source>
</reference>
<dbReference type="InterPro" id="IPR049696">
    <property type="entry name" value="HVO_0649-like"/>
</dbReference>
<gene>
    <name evidence="1" type="ORF">KTS37_13825</name>
</gene>
<dbReference type="RefSeq" id="WP_162414434.1">
    <property type="nucleotide sequence ID" value="NZ_JAHQXE010000004.1"/>
</dbReference>
<evidence type="ECO:0000313" key="2">
    <source>
        <dbReference type="Proteomes" id="UP001166304"/>
    </source>
</evidence>
<accession>A0AA41G3N5</accession>
<name>A0AA41G3N5_9EURY</name>
<keyword evidence="2" id="KW-1185">Reference proteome</keyword>
<proteinExistence type="predicted"/>
<evidence type="ECO:0008006" key="3">
    <source>
        <dbReference type="Google" id="ProtNLM"/>
    </source>
</evidence>
<dbReference type="Proteomes" id="UP001166304">
    <property type="component" value="Unassembled WGS sequence"/>
</dbReference>
<protein>
    <recommendedName>
        <fullName evidence="3">Small CPxCG-related zinc finger protein</fullName>
    </recommendedName>
</protein>
<comment type="caution">
    <text evidence="1">The sequence shown here is derived from an EMBL/GenBank/DDBJ whole genome shotgun (WGS) entry which is preliminary data.</text>
</comment>
<dbReference type="EMBL" id="JAHQXE010000004">
    <property type="protein sequence ID" value="MBV0902868.1"/>
    <property type="molecule type" value="Genomic_DNA"/>
</dbReference>
<organism evidence="1 2">
    <name type="scientific">Haloarcula salina</name>
    <dbReference type="NCBI Taxonomy" id="1429914"/>
    <lineage>
        <taxon>Archaea</taxon>
        <taxon>Methanobacteriati</taxon>
        <taxon>Methanobacteriota</taxon>
        <taxon>Stenosarchaea group</taxon>
        <taxon>Halobacteria</taxon>
        <taxon>Halobacteriales</taxon>
        <taxon>Haloarculaceae</taxon>
        <taxon>Haloarcula</taxon>
    </lineage>
</organism>
<dbReference type="AlphaFoldDB" id="A0AA41G3N5"/>
<sequence length="67" mass="7701">MTTEHSRSALERLREYYDHEELVCPDCGYEDADGGWRSETNGDVVEYSHECPQCGAVRSHTLDVHEE</sequence>
<evidence type="ECO:0000313" key="1">
    <source>
        <dbReference type="EMBL" id="MBV0902868.1"/>
    </source>
</evidence>